<organism evidence="1 2">
    <name type="scientific">Aspergillus nanangensis</name>
    <dbReference type="NCBI Taxonomy" id="2582783"/>
    <lineage>
        <taxon>Eukaryota</taxon>
        <taxon>Fungi</taxon>
        <taxon>Dikarya</taxon>
        <taxon>Ascomycota</taxon>
        <taxon>Pezizomycotina</taxon>
        <taxon>Eurotiomycetes</taxon>
        <taxon>Eurotiomycetidae</taxon>
        <taxon>Eurotiales</taxon>
        <taxon>Aspergillaceae</taxon>
        <taxon>Aspergillus</taxon>
        <taxon>Aspergillus subgen. Circumdati</taxon>
    </lineage>
</organism>
<proteinExistence type="predicted"/>
<dbReference type="EMBL" id="VCAU01000174">
    <property type="protein sequence ID" value="KAF9883258.1"/>
    <property type="molecule type" value="Genomic_DNA"/>
</dbReference>
<name>A0AAD4GPE7_ASPNN</name>
<reference evidence="1" key="1">
    <citation type="journal article" date="2019" name="Beilstein J. Org. Chem.">
        <title>Nanangenines: drimane sesquiterpenoids as the dominant metabolite cohort of a novel Australian fungus, Aspergillus nanangensis.</title>
        <authorList>
            <person name="Lacey H.J."/>
            <person name="Gilchrist C.L.M."/>
            <person name="Crombie A."/>
            <person name="Kalaitzis J.A."/>
            <person name="Vuong D."/>
            <person name="Rutledge P.J."/>
            <person name="Turner P."/>
            <person name="Pitt J.I."/>
            <person name="Lacey E."/>
            <person name="Chooi Y.H."/>
            <person name="Piggott A.M."/>
        </authorList>
    </citation>
    <scope>NUCLEOTIDE SEQUENCE</scope>
    <source>
        <strain evidence="1">MST-FP2251</strain>
    </source>
</reference>
<dbReference type="Proteomes" id="UP001194746">
    <property type="component" value="Unassembled WGS sequence"/>
</dbReference>
<sequence>MSSADSTASSRVLATPEILEMILLELDLRTLLTAAQRVSHTWVRIIKGSPSLQKALFYQSTQTKTTTPDAIFYNPLLMDAFPSVFPPSMLPPRGSASTFSFGRLKMFRTPEKMDPFLRQEASWRRMLVQQPPAQSVVIFQRVHAQTSDYHRQYALEGKNTDPHEGITMEMLFEALLFHPKIGCGIGSRTYFLWNHCCPVSRPSRGDRDINDAFQKTLTTTDIVIYVRAVMQCSQGGSPIVEEQRWHQIRGAYRRSRSN</sequence>
<evidence type="ECO:0000313" key="2">
    <source>
        <dbReference type="Proteomes" id="UP001194746"/>
    </source>
</evidence>
<dbReference type="InterPro" id="IPR036047">
    <property type="entry name" value="F-box-like_dom_sf"/>
</dbReference>
<evidence type="ECO:0008006" key="3">
    <source>
        <dbReference type="Google" id="ProtNLM"/>
    </source>
</evidence>
<evidence type="ECO:0000313" key="1">
    <source>
        <dbReference type="EMBL" id="KAF9883258.1"/>
    </source>
</evidence>
<dbReference type="SUPFAM" id="SSF81383">
    <property type="entry name" value="F-box domain"/>
    <property type="match status" value="1"/>
</dbReference>
<keyword evidence="2" id="KW-1185">Reference proteome</keyword>
<reference evidence="1" key="2">
    <citation type="submission" date="2020-02" db="EMBL/GenBank/DDBJ databases">
        <authorList>
            <person name="Gilchrist C.L.M."/>
            <person name="Chooi Y.-H."/>
        </authorList>
    </citation>
    <scope>NUCLEOTIDE SEQUENCE</scope>
    <source>
        <strain evidence="1">MST-FP2251</strain>
    </source>
</reference>
<protein>
    <recommendedName>
        <fullName evidence="3">F-box domain-containing protein</fullName>
    </recommendedName>
</protein>
<comment type="caution">
    <text evidence="1">The sequence shown here is derived from an EMBL/GenBank/DDBJ whole genome shotgun (WGS) entry which is preliminary data.</text>
</comment>
<gene>
    <name evidence="1" type="ORF">FE257_003814</name>
</gene>
<accession>A0AAD4GPE7</accession>
<dbReference type="AlphaFoldDB" id="A0AAD4GPE7"/>